<comment type="caution">
    <text evidence="2">The sequence shown here is derived from an EMBL/GenBank/DDBJ whole genome shotgun (WGS) entry which is preliminary data.</text>
</comment>
<accession>A0A151L1Z0</accession>
<dbReference type="Gene3D" id="1.20.1310.20">
    <property type="entry name" value="Duffy-antigen binding domain"/>
    <property type="match status" value="1"/>
</dbReference>
<organism evidence="2 3">
    <name type="scientific">Plasmodium gaboni</name>
    <dbReference type="NCBI Taxonomy" id="647221"/>
    <lineage>
        <taxon>Eukaryota</taxon>
        <taxon>Sar</taxon>
        <taxon>Alveolata</taxon>
        <taxon>Apicomplexa</taxon>
        <taxon>Aconoidasida</taxon>
        <taxon>Haemosporida</taxon>
        <taxon>Plasmodiidae</taxon>
        <taxon>Plasmodium</taxon>
        <taxon>Plasmodium (Laverania)</taxon>
    </lineage>
</organism>
<dbReference type="VEuPathDB" id="PlasmoDB:PGSY75_0040900"/>
<feature type="non-terminal residue" evidence="2">
    <location>
        <position position="167"/>
    </location>
</feature>
<dbReference type="GeneID" id="29774138"/>
<dbReference type="InterPro" id="IPR008602">
    <property type="entry name" value="Duffy-antigen-binding"/>
</dbReference>
<feature type="domain" description="Duffy-antigen binding" evidence="1">
    <location>
        <begin position="2"/>
        <end position="86"/>
    </location>
</feature>
<protein>
    <submittedName>
        <fullName evidence="2">Putative EMP1-like protein</fullName>
    </submittedName>
</protein>
<dbReference type="Pfam" id="PF05424">
    <property type="entry name" value="Duffy_binding"/>
    <property type="match status" value="1"/>
</dbReference>
<dbReference type="KEGG" id="pgab:PGSY75_0040900"/>
<name>A0A151L1Z0_9APIC</name>
<dbReference type="GO" id="GO:0046789">
    <property type="term" value="F:host cell surface receptor binding"/>
    <property type="evidence" value="ECO:0007669"/>
    <property type="project" value="InterPro"/>
</dbReference>
<dbReference type="AlphaFoldDB" id="A0A151L1Z0"/>
<dbReference type="EMBL" id="LVLB01000407">
    <property type="protein sequence ID" value="KYN92969.1"/>
    <property type="molecule type" value="Genomic_DNA"/>
</dbReference>
<sequence>TEENLEKIFTQIYDKLENGKNEKYKDDSATNGEPKYKKLREDWWNTNRKHIWKVLVKGAAPTSTPQCLKEFESSPPDIDCTPQFLRWMTEWGEHYCKKQKEEYEKVKDKCTSCTATPATGGGTATCDKDKCTQCHQACNKYKEEVQKWLNDWTKQETKYQKLYTQAT</sequence>
<evidence type="ECO:0000259" key="1">
    <source>
        <dbReference type="Pfam" id="PF05424"/>
    </source>
</evidence>
<evidence type="ECO:0000313" key="3">
    <source>
        <dbReference type="Proteomes" id="UP000076004"/>
    </source>
</evidence>
<reference evidence="2 3" key="1">
    <citation type="journal article" date="2016" name="Nat. Commun.">
        <title>Genomes of cryptic chimpanzee Plasmodium species reveal key evolutionary events leading to human malaria.</title>
        <authorList>
            <person name="Sundararaman S.A."/>
            <person name="Plenderleith L.J."/>
            <person name="Liu W."/>
            <person name="Loy D.E."/>
            <person name="Learn G.H."/>
            <person name="Li Y."/>
            <person name="Shaw K.S."/>
            <person name="Ayouba A."/>
            <person name="Peeters M."/>
            <person name="Speede S."/>
            <person name="Shaw G.M."/>
            <person name="Bushman F.D."/>
            <person name="Brisson D."/>
            <person name="Rayner J.C."/>
            <person name="Sharp P.M."/>
            <person name="Hahn B.H."/>
        </authorList>
    </citation>
    <scope>NUCLEOTIDE SEQUENCE [LARGE SCALE GENOMIC DNA]</scope>
    <source>
        <strain evidence="2 3">SY75</strain>
    </source>
</reference>
<feature type="non-terminal residue" evidence="2">
    <location>
        <position position="1"/>
    </location>
</feature>
<evidence type="ECO:0000313" key="2">
    <source>
        <dbReference type="EMBL" id="KYN92969.1"/>
    </source>
</evidence>
<dbReference type="InterPro" id="IPR042202">
    <property type="entry name" value="Duffy-ag-bd_sf"/>
</dbReference>
<dbReference type="Gene3D" id="1.20.58.830">
    <property type="match status" value="1"/>
</dbReference>
<dbReference type="RefSeq" id="XP_018638692.1">
    <property type="nucleotide sequence ID" value="XM_018783526.1"/>
</dbReference>
<dbReference type="Proteomes" id="UP000076004">
    <property type="component" value="Unassembled WGS sequence"/>
</dbReference>
<proteinExistence type="predicted"/>
<gene>
    <name evidence="2" type="ORF">PGSY75_0040900</name>
</gene>
<dbReference type="GO" id="GO:0016020">
    <property type="term" value="C:membrane"/>
    <property type="evidence" value="ECO:0007669"/>
    <property type="project" value="InterPro"/>
</dbReference>
<dbReference type="SUPFAM" id="SSF140924">
    <property type="entry name" value="Duffy binding domain-like"/>
    <property type="match status" value="1"/>
</dbReference>